<dbReference type="SUPFAM" id="SSF55729">
    <property type="entry name" value="Acyl-CoA N-acyltransferases (Nat)"/>
    <property type="match status" value="1"/>
</dbReference>
<evidence type="ECO:0000313" key="2">
    <source>
        <dbReference type="Proteomes" id="UP000887566"/>
    </source>
</evidence>
<accession>A0A914WSS7</accession>
<dbReference type="Pfam" id="PF18014">
    <property type="entry name" value="Acetyltransf_18"/>
    <property type="match status" value="1"/>
</dbReference>
<protein>
    <submittedName>
        <fullName evidence="3">YitH acetyltransferase (GNAT) domain-containing protein</fullName>
    </submittedName>
</protein>
<reference evidence="3" key="1">
    <citation type="submission" date="2022-11" db="UniProtKB">
        <authorList>
            <consortium name="WormBaseParasite"/>
        </authorList>
    </citation>
    <scope>IDENTIFICATION</scope>
</reference>
<dbReference type="InterPro" id="IPR016181">
    <property type="entry name" value="Acyl_CoA_acyltransferase"/>
</dbReference>
<dbReference type="PANTHER" id="PTHR47237">
    <property type="entry name" value="SLL0310 PROTEIN"/>
    <property type="match status" value="1"/>
</dbReference>
<feature type="domain" description="YitH/HolE acetyltransferase (GNAT)" evidence="1">
    <location>
        <begin position="175"/>
        <end position="261"/>
    </location>
</feature>
<dbReference type="CDD" id="cd04301">
    <property type="entry name" value="NAT_SF"/>
    <property type="match status" value="1"/>
</dbReference>
<proteinExistence type="predicted"/>
<dbReference type="Proteomes" id="UP000887566">
    <property type="component" value="Unplaced"/>
</dbReference>
<dbReference type="Gene3D" id="3.40.630.90">
    <property type="match status" value="1"/>
</dbReference>
<dbReference type="AlphaFoldDB" id="A0A914WSS7"/>
<evidence type="ECO:0000313" key="3">
    <source>
        <dbReference type="WBParaSite" id="PSAMB.scaffold5107size12634.g25889.t1"/>
    </source>
</evidence>
<evidence type="ECO:0000259" key="1">
    <source>
        <dbReference type="Pfam" id="PF18014"/>
    </source>
</evidence>
<keyword evidence="2" id="KW-1185">Reference proteome</keyword>
<dbReference type="Gene3D" id="3.40.630.30">
    <property type="match status" value="1"/>
</dbReference>
<dbReference type="InterPro" id="IPR052729">
    <property type="entry name" value="Acyl/Acetyltrans_Enzymes"/>
</dbReference>
<dbReference type="InterPro" id="IPR041496">
    <property type="entry name" value="YitH/HolE_GNAT"/>
</dbReference>
<dbReference type="PANTHER" id="PTHR47237:SF1">
    <property type="entry name" value="SLL0310 PROTEIN"/>
    <property type="match status" value="1"/>
</dbReference>
<dbReference type="WBParaSite" id="PSAMB.scaffold5107size12634.g25889.t1">
    <property type="protein sequence ID" value="PSAMB.scaffold5107size12634.g25889.t1"/>
    <property type="gene ID" value="PSAMB.scaffold5107size12634.g25889"/>
</dbReference>
<organism evidence="2 3">
    <name type="scientific">Plectus sambesii</name>
    <dbReference type="NCBI Taxonomy" id="2011161"/>
    <lineage>
        <taxon>Eukaryota</taxon>
        <taxon>Metazoa</taxon>
        <taxon>Ecdysozoa</taxon>
        <taxon>Nematoda</taxon>
        <taxon>Chromadorea</taxon>
        <taxon>Plectida</taxon>
        <taxon>Plectina</taxon>
        <taxon>Plectoidea</taxon>
        <taxon>Plectidae</taxon>
        <taxon>Plectus</taxon>
    </lineage>
</organism>
<sequence>MDSNSLTFSALCPPTLQQWKRIFQRARVENWKVSHWNYFLLMSKLSYANAIVCSQTTNGQEDYIGILIFVQPPAISVSYVGMYLVTEAYQGQGIGGKMWQMMKQHTDSGRTMALNAPEEMTKKYRAVDYPIAGETFHKIHGSVLQLQRALALFDTKSSTFFQVRRIAEKDAIAPVAKYDEEIVHFDRSQFWEQFFPLADGKVLIDGGGSVIAFGALFKTMVENVTRIGPVYADDIGKAIELLRELVCDMKETEYCITVPNNDFGNHMKDFLILKAECSLRPPLYRSYSRSFDYNFDWSKIFALSGHFAAPLL</sequence>
<name>A0A914WSS7_9BILA</name>